<keyword evidence="4" id="KW-1185">Reference proteome</keyword>
<dbReference type="AlphaFoldDB" id="A0A9Q0R7T6"/>
<dbReference type="InterPro" id="IPR052441">
    <property type="entry name" value="Armadillo-Ser/Thr_Kinase"/>
</dbReference>
<keyword evidence="1" id="KW-0677">Repeat</keyword>
<accession>A0A9Q0R7T6</accession>
<keyword evidence="2" id="KW-0812">Transmembrane</keyword>
<dbReference type="Proteomes" id="UP001149090">
    <property type="component" value="Unassembled WGS sequence"/>
</dbReference>
<dbReference type="PANTHER" id="PTHR46618">
    <property type="entry name" value="ARMADILLO REPEAT-CONTAINING PROTEIN 3"/>
    <property type="match status" value="1"/>
</dbReference>
<keyword evidence="2" id="KW-0472">Membrane</keyword>
<feature type="transmembrane region" description="Helical" evidence="2">
    <location>
        <begin position="17"/>
        <end position="36"/>
    </location>
</feature>
<proteinExistence type="predicted"/>
<dbReference type="EMBL" id="JAPDFW010000102">
    <property type="protein sequence ID" value="KAJ5069866.1"/>
    <property type="molecule type" value="Genomic_DNA"/>
</dbReference>
<keyword evidence="2" id="KW-1133">Transmembrane helix</keyword>
<gene>
    <name evidence="3" type="ORF">M0811_11528</name>
</gene>
<dbReference type="InterPro" id="IPR016024">
    <property type="entry name" value="ARM-type_fold"/>
</dbReference>
<reference evidence="3" key="1">
    <citation type="submission" date="2022-10" db="EMBL/GenBank/DDBJ databases">
        <title>Novel sulphate-reducing endosymbionts in the free-living metamonad Anaeramoeba.</title>
        <authorList>
            <person name="Jerlstrom-Hultqvist J."/>
            <person name="Cepicka I."/>
            <person name="Gallot-Lavallee L."/>
            <person name="Salas-Leiva D."/>
            <person name="Curtis B.A."/>
            <person name="Zahonova K."/>
            <person name="Pipaliya S."/>
            <person name="Dacks J."/>
            <person name="Roger A.J."/>
        </authorList>
    </citation>
    <scope>NUCLEOTIDE SEQUENCE</scope>
    <source>
        <strain evidence="3">BMAN</strain>
    </source>
</reference>
<dbReference type="SUPFAM" id="SSF48371">
    <property type="entry name" value="ARM repeat"/>
    <property type="match status" value="1"/>
</dbReference>
<protein>
    <submittedName>
        <fullName evidence="3">Radial spoke head 14</fullName>
    </submittedName>
</protein>
<name>A0A9Q0R7T6_ANAIG</name>
<comment type="caution">
    <text evidence="3">The sequence shown here is derived from an EMBL/GenBank/DDBJ whole genome shotgun (WGS) entry which is preliminary data.</text>
</comment>
<evidence type="ECO:0000313" key="3">
    <source>
        <dbReference type="EMBL" id="KAJ5069866.1"/>
    </source>
</evidence>
<organism evidence="3 4">
    <name type="scientific">Anaeramoeba ignava</name>
    <name type="common">Anaerobic marine amoeba</name>
    <dbReference type="NCBI Taxonomy" id="1746090"/>
    <lineage>
        <taxon>Eukaryota</taxon>
        <taxon>Metamonada</taxon>
        <taxon>Anaeramoebidae</taxon>
        <taxon>Anaeramoeba</taxon>
    </lineage>
</organism>
<evidence type="ECO:0000256" key="2">
    <source>
        <dbReference type="SAM" id="Phobius"/>
    </source>
</evidence>
<dbReference type="InterPro" id="IPR011989">
    <property type="entry name" value="ARM-like"/>
</dbReference>
<dbReference type="Gene3D" id="1.25.10.10">
    <property type="entry name" value="Leucine-rich Repeat Variant"/>
    <property type="match status" value="1"/>
</dbReference>
<dbReference type="PANTHER" id="PTHR46618:SF1">
    <property type="entry name" value="ARMADILLO REPEAT-CONTAINING PROTEIN 3"/>
    <property type="match status" value="1"/>
</dbReference>
<evidence type="ECO:0000313" key="4">
    <source>
        <dbReference type="Proteomes" id="UP001149090"/>
    </source>
</evidence>
<evidence type="ECO:0000256" key="1">
    <source>
        <dbReference type="ARBA" id="ARBA00022737"/>
    </source>
</evidence>
<sequence>MNYLWKITSKVKSNKKVVVASGVAIGIVGYFSYKYFSQQNQIMEIERITKIFQNEKESFQQNSKEIKLLFESIKNLNDSIPNELIQEIISTFSPLITFENFKTDEEACYFLFEILQIFCSKIDSVKEIKWDDYILSISKNMDFFIQQKQTEPKIADYEDYIAKGIKILAEIVRITQKRENVELILKNTQKETFYKLFSGNQVQISIEISKLMTWMSEYNGEVIKELTDEKFLVKLIEFLSSENEELLANICSLLRDIVLNNPKTIPIIMKNNTVNILKKLLNSKSIEVKCDSSLALSTIMKKCDLETSEFDADPNLLSIILNNFFSEKESAKKSSLIYSGLELIYSLALQSNKNKESIRENQFFPYILRCLEIRNQRINKLTIRTIKMLTTNSKVTHNVDEFLNLNLLEIFTAIIPEIKDDEILSDIEAIIGDVAFLSEENRRKIQQIGLFDFLLQNLFSKNPSVQSKSVCAIANCLLSMDLQLELLKNNLLPQIIELLNSDEPNSRLGAMLSVRHLAVLGSDPPTQIWAENASILSDLHILTAFVRLQEKEPKFQQWILESIFHLSKHPKFQQEIQKYTSTFKV</sequence>